<dbReference type="AlphaFoldDB" id="A0A290QA99"/>
<keyword evidence="3" id="KW-1185">Reference proteome</keyword>
<dbReference type="PANTHER" id="PTHR11669:SF8">
    <property type="entry name" value="DNA POLYMERASE III SUBUNIT DELTA"/>
    <property type="match status" value="1"/>
</dbReference>
<accession>A0A290QA99</accession>
<dbReference type="InterPro" id="IPR050238">
    <property type="entry name" value="DNA_Rep/Repair_Clamp_Loader"/>
</dbReference>
<evidence type="ECO:0000313" key="3">
    <source>
        <dbReference type="Proteomes" id="UP000501558"/>
    </source>
</evidence>
<sequence length="287" mass="32324">MVISDLQPELFNRFSQVLKHDKLHHAFLFSGGFGAMEMAIWLAQSRFCLDRKDGLPCGQCRECRLVAANDFTDLHIVGPDGQTIKTQQIRDLLLTFSQSGFETNRQVVIIDGAEKLHINAANALLKSIEEPESEIYIFLLTASENMVLETIKSRAQVITFPSQSQMIQNYLEQQGTLKTDASIISEVVTSLTEAEDLAGDKAFLESVKQLDKFTQTLANSADEALLQIMQLAPLFKDKKMQGLAFNILAIFFVKRRQANWAQNVFTAQKYWRANVNFQASLEKIILG</sequence>
<evidence type="ECO:0000313" key="4">
    <source>
        <dbReference type="Proteomes" id="UP000501945"/>
    </source>
</evidence>
<dbReference type="EMBL" id="CP047628">
    <property type="protein sequence ID" value="QIW58993.1"/>
    <property type="molecule type" value="Genomic_DNA"/>
</dbReference>
<gene>
    <name evidence="2" type="ORF">GU334_08770</name>
    <name evidence="1" type="ORF">GU336_10180</name>
</gene>
<dbReference type="Proteomes" id="UP000501945">
    <property type="component" value="Chromosome"/>
</dbReference>
<protein>
    <submittedName>
        <fullName evidence="1">DNA polymerase III subunit delta</fullName>
        <ecNumber evidence="1">2.7.7.7</ecNumber>
    </submittedName>
</protein>
<dbReference type="PANTHER" id="PTHR11669">
    <property type="entry name" value="REPLICATION FACTOR C / DNA POLYMERASE III GAMMA-TAU SUBUNIT"/>
    <property type="match status" value="1"/>
</dbReference>
<dbReference type="STRING" id="1348633.GCA_001591765_01744"/>
<dbReference type="GO" id="GO:0006261">
    <property type="term" value="P:DNA-templated DNA replication"/>
    <property type="evidence" value="ECO:0007669"/>
    <property type="project" value="TreeGrafter"/>
</dbReference>
<evidence type="ECO:0000313" key="1">
    <source>
        <dbReference type="EMBL" id="QIW54471.1"/>
    </source>
</evidence>
<evidence type="ECO:0000313" key="2">
    <source>
        <dbReference type="EMBL" id="QIW58993.1"/>
    </source>
</evidence>
<proteinExistence type="predicted"/>
<keyword evidence="1" id="KW-0548">Nucleotidyltransferase</keyword>
<dbReference type="EMBL" id="CP047616">
    <property type="protein sequence ID" value="QIW54471.1"/>
    <property type="molecule type" value="Genomic_DNA"/>
</dbReference>
<reference evidence="3 4" key="1">
    <citation type="submission" date="2019-12" db="EMBL/GenBank/DDBJ databases">
        <title>Whole genome sequences of Lactococcus raffinolactis strains isolated from sewage.</title>
        <authorList>
            <person name="Ybazeta G."/>
            <person name="Ross M."/>
            <person name="Brabant-Kirwan D."/>
            <person name="Saleh M."/>
            <person name="Dillon J.A."/>
            <person name="Splinter K."/>
            <person name="Nokhbeh R."/>
        </authorList>
    </citation>
    <scope>NUCLEOTIDE SEQUENCE [LARGE SCALE GENOMIC DNA]</scope>
    <source>
        <strain evidence="2 3">Lr_19_14</strain>
        <strain evidence="1 4">Lr_19_5</strain>
    </source>
</reference>
<name>A0A290QA99_9LACT</name>
<dbReference type="SUPFAM" id="SSF52540">
    <property type="entry name" value="P-loop containing nucleoside triphosphate hydrolases"/>
    <property type="match status" value="1"/>
</dbReference>
<dbReference type="KEGG" id="lrn:CMV25_02595"/>
<dbReference type="Proteomes" id="UP000501558">
    <property type="component" value="Chromosome"/>
</dbReference>
<dbReference type="GeneID" id="93294584"/>
<dbReference type="NCBIfam" id="NF005581">
    <property type="entry name" value="PRK07276.1"/>
    <property type="match status" value="1"/>
</dbReference>
<dbReference type="Pfam" id="PF13177">
    <property type="entry name" value="DNA_pol3_delta2"/>
    <property type="match status" value="1"/>
</dbReference>
<dbReference type="EC" id="2.7.7.7" evidence="1"/>
<keyword evidence="1" id="KW-0808">Transferase</keyword>
<dbReference type="OrthoDB" id="9810148at2"/>
<dbReference type="Gene3D" id="3.40.50.300">
    <property type="entry name" value="P-loop containing nucleotide triphosphate hydrolases"/>
    <property type="match status" value="1"/>
</dbReference>
<dbReference type="InterPro" id="IPR027417">
    <property type="entry name" value="P-loop_NTPase"/>
</dbReference>
<organism evidence="1 4">
    <name type="scientific">Pseudolactococcus raffinolactis</name>
    <dbReference type="NCBI Taxonomy" id="1366"/>
    <lineage>
        <taxon>Bacteria</taxon>
        <taxon>Bacillati</taxon>
        <taxon>Bacillota</taxon>
        <taxon>Bacilli</taxon>
        <taxon>Lactobacillales</taxon>
        <taxon>Streptococcaceae</taxon>
        <taxon>Pseudolactococcus</taxon>
    </lineage>
</organism>
<dbReference type="RefSeq" id="WP_061775214.1">
    <property type="nucleotide sequence ID" value="NZ_BAAAXH010000067.1"/>
</dbReference>
<dbReference type="GO" id="GO:0003887">
    <property type="term" value="F:DNA-directed DNA polymerase activity"/>
    <property type="evidence" value="ECO:0007669"/>
    <property type="project" value="UniProtKB-EC"/>
</dbReference>